<evidence type="ECO:0000313" key="2">
    <source>
        <dbReference type="Proteomes" id="UP000246964"/>
    </source>
</evidence>
<dbReference type="EMBL" id="QGTT01000008">
    <property type="protein sequence ID" value="PWW12221.1"/>
    <property type="molecule type" value="Genomic_DNA"/>
</dbReference>
<name>A0A317Q734_9GAMM</name>
<dbReference type="Gene3D" id="3.40.50.150">
    <property type="entry name" value="Vaccinia Virus protein VP39"/>
    <property type="match status" value="1"/>
</dbReference>
<accession>A0A317Q734</accession>
<dbReference type="AlphaFoldDB" id="A0A317Q734"/>
<gene>
    <name evidence="1" type="ORF">DET45_10853</name>
</gene>
<dbReference type="OrthoDB" id="255821at2"/>
<organism evidence="1 2">
    <name type="scientific">Pseudidiomarina maritima</name>
    <dbReference type="NCBI Taxonomy" id="519453"/>
    <lineage>
        <taxon>Bacteria</taxon>
        <taxon>Pseudomonadati</taxon>
        <taxon>Pseudomonadota</taxon>
        <taxon>Gammaproteobacteria</taxon>
        <taxon>Alteromonadales</taxon>
        <taxon>Idiomarinaceae</taxon>
        <taxon>Pseudidiomarina</taxon>
    </lineage>
</organism>
<dbReference type="SUPFAM" id="SSF53335">
    <property type="entry name" value="S-adenosyl-L-methionine-dependent methyltransferases"/>
    <property type="match status" value="1"/>
</dbReference>
<sequence length="251" mass="28574">MYWGAFSKEQEQGGRLKRHPQAVEMPKGEMFLAAITQIVRAEYGFVKAVDEGTAQDAKGQPLPLFTYPAIEYLQQFDYRQKRVFEFGAGGSTKFWMQRAQQVMSVENNAQWVQKLKPELADNVTLLHVDGDDFPWTIEQYQHGFDVIIVDSAGYRYDCASAAIGKLNQGGMIILDNADWHPNTAKFLREQGLIEVDFTGFKRGECHSSTTSVFLHRDFNFTSLAATQPSFGMGAKWIHSEAWDKPYARRQK</sequence>
<keyword evidence="2" id="KW-1185">Reference proteome</keyword>
<dbReference type="InterPro" id="IPR029063">
    <property type="entry name" value="SAM-dependent_MTases_sf"/>
</dbReference>
<proteinExistence type="predicted"/>
<dbReference type="RefSeq" id="WP_110076082.1">
    <property type="nucleotide sequence ID" value="NZ_QGTT01000008.1"/>
</dbReference>
<evidence type="ECO:0000313" key="1">
    <source>
        <dbReference type="EMBL" id="PWW12221.1"/>
    </source>
</evidence>
<reference evidence="1 2" key="1">
    <citation type="submission" date="2018-05" db="EMBL/GenBank/DDBJ databases">
        <title>Freshwater and sediment microbial communities from various areas in North America, analyzing microbe dynamics in response to fracking.</title>
        <authorList>
            <person name="Lamendella R."/>
        </authorList>
    </citation>
    <scope>NUCLEOTIDE SEQUENCE [LARGE SCALE GENOMIC DNA]</scope>
    <source>
        <strain evidence="1 2">125B1</strain>
    </source>
</reference>
<dbReference type="Proteomes" id="UP000246964">
    <property type="component" value="Unassembled WGS sequence"/>
</dbReference>
<comment type="caution">
    <text evidence="1">The sequence shown here is derived from an EMBL/GenBank/DDBJ whole genome shotgun (WGS) entry which is preliminary data.</text>
</comment>
<protein>
    <recommendedName>
        <fullName evidence="3">Methyltransferase family protein</fullName>
    </recommendedName>
</protein>
<evidence type="ECO:0008006" key="3">
    <source>
        <dbReference type="Google" id="ProtNLM"/>
    </source>
</evidence>